<dbReference type="EMBL" id="JASCZI010272583">
    <property type="protein sequence ID" value="MED6222814.1"/>
    <property type="molecule type" value="Genomic_DNA"/>
</dbReference>
<dbReference type="InterPro" id="IPR045290">
    <property type="entry name" value="MOC1-like"/>
</dbReference>
<evidence type="ECO:0000256" key="1">
    <source>
        <dbReference type="SAM" id="Phobius"/>
    </source>
</evidence>
<keyword evidence="1" id="KW-0812">Transmembrane</keyword>
<keyword evidence="1" id="KW-1133">Transmembrane helix</keyword>
<dbReference type="Proteomes" id="UP001341840">
    <property type="component" value="Unassembled WGS sequence"/>
</dbReference>
<comment type="caution">
    <text evidence="2">The sequence shown here is derived from an EMBL/GenBank/DDBJ whole genome shotgun (WGS) entry which is preliminary data.</text>
</comment>
<keyword evidence="1" id="KW-0472">Membrane</keyword>
<dbReference type="PANTHER" id="PTHR36015">
    <property type="entry name" value="HOLLIDAY JUNCTION RESOLVASE MOC1, CHLOROPLASTIC-RELATED"/>
    <property type="match status" value="1"/>
</dbReference>
<reference evidence="2 3" key="1">
    <citation type="journal article" date="2023" name="Plants (Basel)">
        <title>Bridging the Gap: Combining Genomics and Transcriptomics Approaches to Understand Stylosanthes scabra, an Orphan Legume from the Brazilian Caatinga.</title>
        <authorList>
            <person name="Ferreira-Neto J.R.C."/>
            <person name="da Silva M.D."/>
            <person name="Binneck E."/>
            <person name="de Melo N.F."/>
            <person name="da Silva R.H."/>
            <person name="de Melo A.L.T.M."/>
            <person name="Pandolfi V."/>
            <person name="Bustamante F.O."/>
            <person name="Brasileiro-Vidal A.C."/>
            <person name="Benko-Iseppon A.M."/>
        </authorList>
    </citation>
    <scope>NUCLEOTIDE SEQUENCE [LARGE SCALE GENOMIC DNA]</scope>
    <source>
        <tissue evidence="2">Leaves</tissue>
    </source>
</reference>
<evidence type="ECO:0000313" key="2">
    <source>
        <dbReference type="EMBL" id="MED6222814.1"/>
    </source>
</evidence>
<proteinExistence type="predicted"/>
<feature type="transmembrane region" description="Helical" evidence="1">
    <location>
        <begin position="219"/>
        <end position="241"/>
    </location>
</feature>
<dbReference type="PANTHER" id="PTHR36015:SF6">
    <property type="entry name" value="HOLLIDAY JUNCTION RESOLVASE MOC1, CHLOROPLASTIC-RELATED"/>
    <property type="match status" value="1"/>
</dbReference>
<accession>A0ABU6ZLF4</accession>
<dbReference type="CDD" id="cd22992">
    <property type="entry name" value="MOC1"/>
    <property type="match status" value="1"/>
</dbReference>
<gene>
    <name evidence="2" type="primary">MOC1</name>
    <name evidence="2" type="ORF">PIB30_068075</name>
</gene>
<name>A0ABU6ZLF4_9FABA</name>
<keyword evidence="3" id="KW-1185">Reference proteome</keyword>
<protein>
    <submittedName>
        <fullName evidence="2">Holliday junction resolvase moc1, chloroplastic</fullName>
    </submittedName>
</protein>
<sequence>MFVLAIQCNHFTVCTKNTPKIFGFFPVPSSASLTCILYVHSELMESLQLTQDWHSIHSNFMNSVSPKLKLKLKPIVPFSSSIQVKAFSASSPSQVRKCGRAKVSDAQLKQNWLSSLSYPLLSEDTRQHQNQTDASNSKWVLGIDPDVSGAVALLKPQHSDSAPQVFDSPFVQILVGKRTRRRLDAKSIVELVRSFDAPVGTTAYIEQSLPYPQDGKQGWWSGGFGYGLWIGILVASGFSVVPVPSFTWKAKFELSGNRATKDDSRRVASTLFPSLESLLTRKKDHGRAEALLIAAYGKDQNNVSNLESSCDAILEKLS</sequence>
<organism evidence="2 3">
    <name type="scientific">Stylosanthes scabra</name>
    <dbReference type="NCBI Taxonomy" id="79078"/>
    <lineage>
        <taxon>Eukaryota</taxon>
        <taxon>Viridiplantae</taxon>
        <taxon>Streptophyta</taxon>
        <taxon>Embryophyta</taxon>
        <taxon>Tracheophyta</taxon>
        <taxon>Spermatophyta</taxon>
        <taxon>Magnoliopsida</taxon>
        <taxon>eudicotyledons</taxon>
        <taxon>Gunneridae</taxon>
        <taxon>Pentapetalae</taxon>
        <taxon>rosids</taxon>
        <taxon>fabids</taxon>
        <taxon>Fabales</taxon>
        <taxon>Fabaceae</taxon>
        <taxon>Papilionoideae</taxon>
        <taxon>50 kb inversion clade</taxon>
        <taxon>dalbergioids sensu lato</taxon>
        <taxon>Dalbergieae</taxon>
        <taxon>Pterocarpus clade</taxon>
        <taxon>Stylosanthes</taxon>
    </lineage>
</organism>
<evidence type="ECO:0000313" key="3">
    <source>
        <dbReference type="Proteomes" id="UP001341840"/>
    </source>
</evidence>